<organism evidence="2 3">
    <name type="scientific">Cryptococcus neoformans Tu259-1</name>
    <dbReference type="NCBI Taxonomy" id="1230072"/>
    <lineage>
        <taxon>Eukaryota</taxon>
        <taxon>Fungi</taxon>
        <taxon>Dikarya</taxon>
        <taxon>Basidiomycota</taxon>
        <taxon>Agaricomycotina</taxon>
        <taxon>Tremellomycetes</taxon>
        <taxon>Tremellales</taxon>
        <taxon>Cryptococcaceae</taxon>
        <taxon>Cryptococcus</taxon>
        <taxon>Cryptococcus neoformans species complex</taxon>
    </lineage>
</organism>
<feature type="region of interest" description="Disordered" evidence="1">
    <location>
        <begin position="295"/>
        <end position="341"/>
    </location>
</feature>
<feature type="region of interest" description="Disordered" evidence="1">
    <location>
        <begin position="397"/>
        <end position="444"/>
    </location>
</feature>
<dbReference type="Proteomes" id="UP000199727">
    <property type="component" value="Unassembled WGS sequence"/>
</dbReference>
<evidence type="ECO:0000313" key="2">
    <source>
        <dbReference type="EMBL" id="OXG22512.1"/>
    </source>
</evidence>
<feature type="compositionally biased region" description="Basic and acidic residues" evidence="1">
    <location>
        <begin position="313"/>
        <end position="330"/>
    </location>
</feature>
<evidence type="ECO:0000256" key="1">
    <source>
        <dbReference type="SAM" id="MobiDB-lite"/>
    </source>
</evidence>
<gene>
    <name evidence="2" type="ORF">C361_03177</name>
</gene>
<reference evidence="2 3" key="1">
    <citation type="submission" date="2017-06" db="EMBL/GenBank/DDBJ databases">
        <title>Global population genomics of the pathogenic fungus Cryptococcus neoformans var. grubii.</title>
        <authorList>
            <person name="Cuomo C."/>
            <person name="Litvintseva A."/>
            <person name="Chen Y."/>
            <person name="Young S."/>
            <person name="Zeng Q."/>
            <person name="Chapman S."/>
            <person name="Gujja S."/>
            <person name="Saif S."/>
            <person name="Birren B."/>
        </authorList>
    </citation>
    <scope>NUCLEOTIDE SEQUENCE [LARGE SCALE GENOMIC DNA]</scope>
    <source>
        <strain evidence="2 3">Tu259-1</strain>
    </source>
</reference>
<sequence length="515" mass="56667">MMSEAFLLSTHSYTPSSPDPTHLRLLAFSVAEAALQSDLNSPSVSLTTDKAAVLPELSHHLCDWPVQVGDVEEDWLEDRWRDTKHENRSQWEMDQKERGMKKSALGKILPESLSISPSYHSLSLRRNSSLAATASDCVWDSLYERPKIASGKPTKEIKRQRCWSCTRFADPRSPLSTSSQLDQPHAPPDFETPLAAKKCSTHPEHGPVYKKHASMKSDVFHPSQPIDYSPCTNVRLPSLAQIHAKMGSPARQQSASGMGAVRMDSSESIEILQTPTEEYTSSRIEARLALSTVLHRRPSTPSSSVTMPAVSSPKEKEAPRLAPFLRERTNGRISGRPSSMPPMTFPAEHMASLATHGKGHYTPPKPAVTATPPKNRYNFEGRGDVPEPIRPPLIQSMSGSTATSRIGGPSFPHRITTPSTERTTVSPTYITSPTGSASSTMSIPRITCTPAPVKVVKDGLEMDSDEEEDDVVLFEADMCGSEPGKPSWLQAAQEKERVTRAAAMKKRLLQRRMSN</sequence>
<feature type="compositionally biased region" description="Polar residues" evidence="1">
    <location>
        <begin position="416"/>
        <end position="442"/>
    </location>
</feature>
<protein>
    <submittedName>
        <fullName evidence="2">Uncharacterized protein</fullName>
    </submittedName>
</protein>
<dbReference type="EMBL" id="AMKT01000040">
    <property type="protein sequence ID" value="OXG22512.1"/>
    <property type="molecule type" value="Genomic_DNA"/>
</dbReference>
<dbReference type="OrthoDB" id="2573545at2759"/>
<name>A0A854QD72_CRYNE</name>
<comment type="caution">
    <text evidence="2">The sequence shown here is derived from an EMBL/GenBank/DDBJ whole genome shotgun (WGS) entry which is preliminary data.</text>
</comment>
<evidence type="ECO:0000313" key="3">
    <source>
        <dbReference type="Proteomes" id="UP000199727"/>
    </source>
</evidence>
<proteinExistence type="predicted"/>
<accession>A0A854QD72</accession>
<dbReference type="AlphaFoldDB" id="A0A854QD72"/>